<evidence type="ECO:0000256" key="11">
    <source>
        <dbReference type="ARBA" id="ARBA00022989"/>
    </source>
</evidence>
<dbReference type="PRINTS" id="PR00344">
    <property type="entry name" value="BCTRLSENSOR"/>
</dbReference>
<evidence type="ECO:0000256" key="14">
    <source>
        <dbReference type="SAM" id="Phobius"/>
    </source>
</evidence>
<comment type="subcellular location">
    <subcellularLocation>
        <location evidence="2">Cell membrane</location>
        <topology evidence="2">Multi-pass membrane protein</topology>
    </subcellularLocation>
</comment>
<dbReference type="CDD" id="cd06225">
    <property type="entry name" value="HAMP"/>
    <property type="match status" value="1"/>
</dbReference>
<evidence type="ECO:0000256" key="3">
    <source>
        <dbReference type="ARBA" id="ARBA00012438"/>
    </source>
</evidence>
<evidence type="ECO:0000256" key="10">
    <source>
        <dbReference type="ARBA" id="ARBA00022840"/>
    </source>
</evidence>
<evidence type="ECO:0000256" key="13">
    <source>
        <dbReference type="ARBA" id="ARBA00023136"/>
    </source>
</evidence>
<dbReference type="Gene3D" id="3.30.450.40">
    <property type="match status" value="1"/>
</dbReference>
<dbReference type="GO" id="GO:0005524">
    <property type="term" value="F:ATP binding"/>
    <property type="evidence" value="ECO:0007669"/>
    <property type="project" value="UniProtKB-KW"/>
</dbReference>
<evidence type="ECO:0000259" key="15">
    <source>
        <dbReference type="PROSITE" id="PS50109"/>
    </source>
</evidence>
<comment type="catalytic activity">
    <reaction evidence="1">
        <text>ATP + protein L-histidine = ADP + protein N-phospho-L-histidine.</text>
        <dbReference type="EC" id="2.7.13.3"/>
    </reaction>
</comment>
<dbReference type="Pfam" id="PF13185">
    <property type="entry name" value="GAF_2"/>
    <property type="match status" value="1"/>
</dbReference>
<dbReference type="eggNOG" id="COG5000">
    <property type="taxonomic scope" value="Bacteria"/>
</dbReference>
<keyword evidence="11 14" id="KW-1133">Transmembrane helix</keyword>
<dbReference type="Pfam" id="PF13426">
    <property type="entry name" value="PAS_9"/>
    <property type="match status" value="2"/>
</dbReference>
<evidence type="ECO:0000256" key="1">
    <source>
        <dbReference type="ARBA" id="ARBA00000085"/>
    </source>
</evidence>
<keyword evidence="8" id="KW-0547">Nucleotide-binding</keyword>
<dbReference type="Gene3D" id="1.10.287.130">
    <property type="match status" value="1"/>
</dbReference>
<gene>
    <name evidence="19" type="ORF">KSU1_C0290</name>
</gene>
<dbReference type="InterPro" id="IPR033479">
    <property type="entry name" value="dCache_1"/>
</dbReference>
<protein>
    <recommendedName>
        <fullName evidence="3">histidine kinase</fullName>
        <ecNumber evidence="3">2.7.13.3</ecNumber>
    </recommendedName>
</protein>
<dbReference type="InterPro" id="IPR003660">
    <property type="entry name" value="HAMP_dom"/>
</dbReference>
<dbReference type="InterPro" id="IPR036097">
    <property type="entry name" value="HisK_dim/P_sf"/>
</dbReference>
<dbReference type="PANTHER" id="PTHR43065:SF46">
    <property type="entry name" value="C4-DICARBOXYLATE TRANSPORT SENSOR PROTEIN DCTB"/>
    <property type="match status" value="1"/>
</dbReference>
<name>I3IJJ1_9BACT</name>
<dbReference type="Pfam" id="PF02518">
    <property type="entry name" value="HATPase_c"/>
    <property type="match status" value="1"/>
</dbReference>
<dbReference type="EMBL" id="BAFH01000003">
    <property type="protein sequence ID" value="GAB61886.1"/>
    <property type="molecule type" value="Genomic_DNA"/>
</dbReference>
<keyword evidence="13 14" id="KW-0472">Membrane</keyword>
<evidence type="ECO:0000256" key="12">
    <source>
        <dbReference type="ARBA" id="ARBA00023012"/>
    </source>
</evidence>
<feature type="domain" description="PAC" evidence="17">
    <location>
        <begin position="773"/>
        <end position="826"/>
    </location>
</feature>
<dbReference type="CDD" id="cd00130">
    <property type="entry name" value="PAS"/>
    <property type="match status" value="2"/>
</dbReference>
<reference evidence="19 20" key="1">
    <citation type="journal article" date="2012" name="FEBS Lett.">
        <title>Anammox organism KSU-1 expresses a NirK-type copper-containing nitrite reductase instead of a NirS-type with cytochrome cd1.</title>
        <authorList>
            <person name="Hira D."/>
            <person name="Toh H."/>
            <person name="Migita C.T."/>
            <person name="Okubo H."/>
            <person name="Nishiyama T."/>
            <person name="Hattori M."/>
            <person name="Furukawa K."/>
            <person name="Fujii T."/>
        </authorList>
    </citation>
    <scope>NUCLEOTIDE SEQUENCE [LARGE SCALE GENOMIC DNA]</scope>
</reference>
<dbReference type="SUPFAM" id="SSF55781">
    <property type="entry name" value="GAF domain-like"/>
    <property type="match status" value="1"/>
</dbReference>
<dbReference type="Gene3D" id="6.10.340.10">
    <property type="match status" value="1"/>
</dbReference>
<keyword evidence="20" id="KW-1185">Reference proteome</keyword>
<dbReference type="SUPFAM" id="SSF55874">
    <property type="entry name" value="ATPase domain of HSP90 chaperone/DNA topoisomerase II/histidine kinase"/>
    <property type="match status" value="1"/>
</dbReference>
<evidence type="ECO:0000313" key="19">
    <source>
        <dbReference type="EMBL" id="GAB61886.1"/>
    </source>
</evidence>
<keyword evidence="10" id="KW-0067">ATP-binding</keyword>
<dbReference type="SMART" id="SM00387">
    <property type="entry name" value="HATPase_c"/>
    <property type="match status" value="1"/>
</dbReference>
<dbReference type="NCBIfam" id="TIGR00229">
    <property type="entry name" value="sensory_box"/>
    <property type="match status" value="2"/>
</dbReference>
<feature type="domain" description="Histidine kinase" evidence="15">
    <location>
        <begin position="839"/>
        <end position="1051"/>
    </location>
</feature>
<dbReference type="EC" id="2.7.13.3" evidence="3"/>
<evidence type="ECO:0000256" key="5">
    <source>
        <dbReference type="ARBA" id="ARBA00022553"/>
    </source>
</evidence>
<dbReference type="SMART" id="SM00388">
    <property type="entry name" value="HisKA"/>
    <property type="match status" value="1"/>
</dbReference>
<sequence>MLKSIKYKLILIFLLCSFMPLLLLRFMAFPKAQKDLEEALIRNLEGVKQKQAEILKMWFHERRHDAKIISRNISAMLGKNSNDKGDDFRKLYDYMEMLRAEYGYKGISITLRDGIILAATEKEWVGSNIVRYDYCREALNGTVFISRIQLFAQPGSKNKDSNSGVPTIFISAPLADSNSVTIGAVILRMDTASLSDIMRSAELGKTGETFLINREGYMLTESRFADELKKTDLIQRRTSLELRIANPHTGMLTDGAQKCLSCNDGYDAEGYINYDGKKVLGAWCWIPEYDCGLLAQIDIHEGYGAAYNLKKFVLSTLLVLALPLILISFYFGKRISAPIFNITEVTKKIASGDLGQRVKVSSKKDEINELAKAFNAMAGSLEEKTIKLRNYTTDLENTVKERTLELQETTNFLNSILAGSTEYSIIAEDLQGNILAFNEGASLIYGYKPEEMIGIANVRILHTDEDVKSGKVDYILEAARKTGRYEGEVMRKRKNGDVFPVHVTFTLRRDEMGHPIGFVVISKDITKEKLVALEKEIINNINKTIASGLHIKGIYTNVYHELKRIIDFTWLGVTCSNDGAEVTEDSHIVHGVLSPVDWLNRNPYPFDTTAQGIAVKTGMPVFVPDTIGSTYLIDQELSQKGIRSYVCVPLKSKGITIGTITLGSRKKGAFTEIHLSLLHQITPQLAIAIENARLFIFIKESEKKYRDLVENAPEMIHEIGPEGKFINVNKTELNKLGYSLQEMMQMTLEDIVPNEQKEEIKRYMKRMVETGSGELETVFLTKTGKEINVEINGTGLYNNKTKEYICTRAFVRDITERKNMEEQVRRSEKLASMGELAAAIAHEIRNPLGAICNSVGILDAHLRVTGQDKDLLEMIVEQSERLDRIISDFLTFAHPREPSFSLQNIREVIKNTIFLLEQDSRYTDQVEIKEIYESVLPKVYLDTDLIHQVFWNLLINSLDAMPQGGQIRIMVRKTTLFLRDAVEIIISDTGRGIPSHELDKIFEPFYTTKSEGTGLGLSVVQRIIDDHGGTIDVKSKEGKGTTFSIKLPVGPMGNGKEKIKNNLLMG</sequence>
<dbReference type="InterPro" id="IPR000700">
    <property type="entry name" value="PAS-assoc_C"/>
</dbReference>
<accession>I3IJJ1</accession>
<feature type="domain" description="PAS" evidence="16">
    <location>
        <begin position="409"/>
        <end position="465"/>
    </location>
</feature>
<dbReference type="Pfam" id="PF02743">
    <property type="entry name" value="dCache_1"/>
    <property type="match status" value="1"/>
</dbReference>
<dbReference type="SMART" id="SM00091">
    <property type="entry name" value="PAS"/>
    <property type="match status" value="2"/>
</dbReference>
<dbReference type="Gene3D" id="3.30.450.20">
    <property type="entry name" value="PAS domain"/>
    <property type="match status" value="3"/>
</dbReference>
<dbReference type="SMART" id="SM00065">
    <property type="entry name" value="GAF"/>
    <property type="match status" value="1"/>
</dbReference>
<dbReference type="OrthoDB" id="260274at2"/>
<dbReference type="InterPro" id="IPR029016">
    <property type="entry name" value="GAF-like_dom_sf"/>
</dbReference>
<dbReference type="AlphaFoldDB" id="I3IJJ1"/>
<dbReference type="PANTHER" id="PTHR43065">
    <property type="entry name" value="SENSOR HISTIDINE KINASE"/>
    <property type="match status" value="1"/>
</dbReference>
<evidence type="ECO:0000259" key="16">
    <source>
        <dbReference type="PROSITE" id="PS50112"/>
    </source>
</evidence>
<dbReference type="STRING" id="247490.KSU1_C0290"/>
<dbReference type="Gene3D" id="3.30.565.10">
    <property type="entry name" value="Histidine kinase-like ATPase, C-terminal domain"/>
    <property type="match status" value="1"/>
</dbReference>
<keyword evidence="6" id="KW-0808">Transferase</keyword>
<proteinExistence type="predicted"/>
<evidence type="ECO:0000256" key="4">
    <source>
        <dbReference type="ARBA" id="ARBA00022475"/>
    </source>
</evidence>
<dbReference type="GO" id="GO:0000155">
    <property type="term" value="F:phosphorelay sensor kinase activity"/>
    <property type="evidence" value="ECO:0007669"/>
    <property type="project" value="InterPro"/>
</dbReference>
<dbReference type="InterPro" id="IPR003661">
    <property type="entry name" value="HisK_dim/P_dom"/>
</dbReference>
<dbReference type="InterPro" id="IPR035965">
    <property type="entry name" value="PAS-like_dom_sf"/>
</dbReference>
<dbReference type="PROSITE" id="PS50885">
    <property type="entry name" value="HAMP"/>
    <property type="match status" value="1"/>
</dbReference>
<dbReference type="SMART" id="SM00304">
    <property type="entry name" value="HAMP"/>
    <property type="match status" value="1"/>
</dbReference>
<dbReference type="InterPro" id="IPR000014">
    <property type="entry name" value="PAS"/>
</dbReference>
<dbReference type="InterPro" id="IPR003018">
    <property type="entry name" value="GAF"/>
</dbReference>
<dbReference type="InterPro" id="IPR003594">
    <property type="entry name" value="HATPase_dom"/>
</dbReference>
<evidence type="ECO:0000256" key="8">
    <source>
        <dbReference type="ARBA" id="ARBA00022741"/>
    </source>
</evidence>
<evidence type="ECO:0000256" key="9">
    <source>
        <dbReference type="ARBA" id="ARBA00022777"/>
    </source>
</evidence>
<dbReference type="SUPFAM" id="SSF158472">
    <property type="entry name" value="HAMP domain-like"/>
    <property type="match status" value="1"/>
</dbReference>
<keyword evidence="5" id="KW-0597">Phosphoprotein</keyword>
<dbReference type="PROSITE" id="PS50113">
    <property type="entry name" value="PAC"/>
    <property type="match status" value="2"/>
</dbReference>
<dbReference type="PROSITE" id="PS50109">
    <property type="entry name" value="HIS_KIN"/>
    <property type="match status" value="1"/>
</dbReference>
<evidence type="ECO:0000256" key="7">
    <source>
        <dbReference type="ARBA" id="ARBA00022692"/>
    </source>
</evidence>
<feature type="domain" description="HAMP" evidence="18">
    <location>
        <begin position="333"/>
        <end position="386"/>
    </location>
</feature>
<evidence type="ECO:0000256" key="6">
    <source>
        <dbReference type="ARBA" id="ARBA00022679"/>
    </source>
</evidence>
<dbReference type="Pfam" id="PF00672">
    <property type="entry name" value="HAMP"/>
    <property type="match status" value="1"/>
</dbReference>
<dbReference type="GO" id="GO:0005886">
    <property type="term" value="C:plasma membrane"/>
    <property type="evidence" value="ECO:0007669"/>
    <property type="project" value="UniProtKB-SubCell"/>
</dbReference>
<dbReference type="Proteomes" id="UP000002985">
    <property type="component" value="Unassembled WGS sequence"/>
</dbReference>
<dbReference type="InterPro" id="IPR036890">
    <property type="entry name" value="HATPase_C_sf"/>
</dbReference>
<evidence type="ECO:0000256" key="2">
    <source>
        <dbReference type="ARBA" id="ARBA00004651"/>
    </source>
</evidence>
<dbReference type="SUPFAM" id="SSF55785">
    <property type="entry name" value="PYP-like sensor domain (PAS domain)"/>
    <property type="match status" value="2"/>
</dbReference>
<keyword evidence="12" id="KW-0902">Two-component regulatory system</keyword>
<dbReference type="SMART" id="SM00086">
    <property type="entry name" value="PAC"/>
    <property type="match status" value="2"/>
</dbReference>
<dbReference type="CDD" id="cd18774">
    <property type="entry name" value="PDC2_HK_sensor"/>
    <property type="match status" value="1"/>
</dbReference>
<feature type="domain" description="PAC" evidence="17">
    <location>
        <begin position="485"/>
        <end position="537"/>
    </location>
</feature>
<feature type="domain" description="PAS" evidence="16">
    <location>
        <begin position="701"/>
        <end position="771"/>
    </location>
</feature>
<dbReference type="SUPFAM" id="SSF103190">
    <property type="entry name" value="Sensory domain-like"/>
    <property type="match status" value="1"/>
</dbReference>
<evidence type="ECO:0000259" key="18">
    <source>
        <dbReference type="PROSITE" id="PS50885"/>
    </source>
</evidence>
<feature type="transmembrane region" description="Helical" evidence="14">
    <location>
        <begin position="312"/>
        <end position="331"/>
    </location>
</feature>
<dbReference type="InterPro" id="IPR001610">
    <property type="entry name" value="PAC"/>
</dbReference>
<keyword evidence="9 19" id="KW-0418">Kinase</keyword>
<dbReference type="CDD" id="cd00082">
    <property type="entry name" value="HisKA"/>
    <property type="match status" value="1"/>
</dbReference>
<organism evidence="19 20">
    <name type="scientific">Candidatus Jettenia caeni</name>
    <dbReference type="NCBI Taxonomy" id="247490"/>
    <lineage>
        <taxon>Bacteria</taxon>
        <taxon>Pseudomonadati</taxon>
        <taxon>Planctomycetota</taxon>
        <taxon>Candidatus Brocadiia</taxon>
        <taxon>Candidatus Brocadiales</taxon>
        <taxon>Candidatus Brocadiaceae</taxon>
        <taxon>Candidatus Jettenia</taxon>
    </lineage>
</organism>
<dbReference type="Pfam" id="PF00512">
    <property type="entry name" value="HisKA"/>
    <property type="match status" value="1"/>
</dbReference>
<dbReference type="InterPro" id="IPR029151">
    <property type="entry name" value="Sensor-like_sf"/>
</dbReference>
<dbReference type="SUPFAM" id="SSF47384">
    <property type="entry name" value="Homodimeric domain of signal transducing histidine kinase"/>
    <property type="match status" value="1"/>
</dbReference>
<dbReference type="PROSITE" id="PS50112">
    <property type="entry name" value="PAS"/>
    <property type="match status" value="2"/>
</dbReference>
<dbReference type="InterPro" id="IPR005467">
    <property type="entry name" value="His_kinase_dom"/>
</dbReference>
<comment type="caution">
    <text evidence="19">The sequence shown here is derived from an EMBL/GenBank/DDBJ whole genome shotgun (WGS) entry which is preliminary data.</text>
</comment>
<keyword evidence="7 14" id="KW-0812">Transmembrane</keyword>
<dbReference type="CDD" id="cd18773">
    <property type="entry name" value="PDC1_HK_sensor"/>
    <property type="match status" value="1"/>
</dbReference>
<evidence type="ECO:0000313" key="20">
    <source>
        <dbReference type="Proteomes" id="UP000002985"/>
    </source>
</evidence>
<dbReference type="InterPro" id="IPR004358">
    <property type="entry name" value="Sig_transdc_His_kin-like_C"/>
</dbReference>
<evidence type="ECO:0000259" key="17">
    <source>
        <dbReference type="PROSITE" id="PS50113"/>
    </source>
</evidence>
<dbReference type="CDD" id="cd00075">
    <property type="entry name" value="HATPase"/>
    <property type="match status" value="1"/>
</dbReference>
<keyword evidence="4" id="KW-1003">Cell membrane</keyword>
<dbReference type="eggNOG" id="COG4191">
    <property type="taxonomic scope" value="Bacteria"/>
</dbReference>